<gene>
    <name evidence="9" type="primary">ubiH</name>
    <name evidence="9" type="ORF">theurythT_09410</name>
</gene>
<dbReference type="PANTHER" id="PTHR43876">
    <property type="entry name" value="UBIQUINONE BIOSYNTHESIS MONOOXYGENASE COQ6, MITOCHONDRIAL"/>
    <property type="match status" value="1"/>
</dbReference>
<name>A0ABQ6H1Z6_9GAMM</name>
<dbReference type="InterPro" id="IPR010971">
    <property type="entry name" value="UbiH/COQ6"/>
</dbReference>
<evidence type="ECO:0000313" key="10">
    <source>
        <dbReference type="Proteomes" id="UP001157133"/>
    </source>
</evidence>
<dbReference type="InterPro" id="IPR018168">
    <property type="entry name" value="Ubi_Hdrlase_CS"/>
</dbReference>
<evidence type="ECO:0000256" key="5">
    <source>
        <dbReference type="ARBA" id="ARBA00022827"/>
    </source>
</evidence>
<dbReference type="Gene3D" id="3.50.50.60">
    <property type="entry name" value="FAD/NAD(P)-binding domain"/>
    <property type="match status" value="2"/>
</dbReference>
<keyword evidence="6" id="KW-0560">Oxidoreductase</keyword>
<keyword evidence="5" id="KW-0274">FAD</keyword>
<dbReference type="InterPro" id="IPR002938">
    <property type="entry name" value="FAD-bd"/>
</dbReference>
<dbReference type="PRINTS" id="PR00420">
    <property type="entry name" value="RNGMNOXGNASE"/>
</dbReference>
<evidence type="ECO:0000313" key="9">
    <source>
        <dbReference type="EMBL" id="GLX81489.1"/>
    </source>
</evidence>
<dbReference type="NCBIfam" id="TIGR01984">
    <property type="entry name" value="UbiH"/>
    <property type="match status" value="1"/>
</dbReference>
<evidence type="ECO:0000259" key="8">
    <source>
        <dbReference type="Pfam" id="PF01494"/>
    </source>
</evidence>
<comment type="cofactor">
    <cofactor evidence="1">
        <name>FAD</name>
        <dbReference type="ChEBI" id="CHEBI:57692"/>
    </cofactor>
</comment>
<dbReference type="InterPro" id="IPR036188">
    <property type="entry name" value="FAD/NAD-bd_sf"/>
</dbReference>
<dbReference type="Proteomes" id="UP001157133">
    <property type="component" value="Unassembled WGS sequence"/>
</dbReference>
<keyword evidence="4" id="KW-0285">Flavoprotein</keyword>
<evidence type="ECO:0000256" key="3">
    <source>
        <dbReference type="ARBA" id="ARBA00005349"/>
    </source>
</evidence>
<feature type="domain" description="FAD-binding" evidence="8">
    <location>
        <begin position="8"/>
        <end position="354"/>
    </location>
</feature>
<comment type="similarity">
    <text evidence="3">Belongs to the UbiH/COQ6 family.</text>
</comment>
<accession>A0ABQ6H1Z6</accession>
<organism evidence="9 10">
    <name type="scientific">Thalassotalea eurytherma</name>
    <dbReference type="NCBI Taxonomy" id="1144278"/>
    <lineage>
        <taxon>Bacteria</taxon>
        <taxon>Pseudomonadati</taxon>
        <taxon>Pseudomonadota</taxon>
        <taxon>Gammaproteobacteria</taxon>
        <taxon>Alteromonadales</taxon>
        <taxon>Colwelliaceae</taxon>
        <taxon>Thalassotalea</taxon>
    </lineage>
</organism>
<protein>
    <submittedName>
        <fullName evidence="9">2-octaprenyl-6-methoxyphenyl hydroxylase</fullName>
    </submittedName>
</protein>
<evidence type="ECO:0000256" key="1">
    <source>
        <dbReference type="ARBA" id="ARBA00001974"/>
    </source>
</evidence>
<evidence type="ECO:0000256" key="7">
    <source>
        <dbReference type="ARBA" id="ARBA00023033"/>
    </source>
</evidence>
<reference evidence="9 10" key="1">
    <citation type="submission" date="2023-03" db="EMBL/GenBank/DDBJ databases">
        <title>Draft genome sequence of Thalassotalea eurytherma JCM 18482T.</title>
        <authorList>
            <person name="Sawabe T."/>
        </authorList>
    </citation>
    <scope>NUCLEOTIDE SEQUENCE [LARGE SCALE GENOMIC DNA]</scope>
    <source>
        <strain evidence="9 10">JCM 18482</strain>
    </source>
</reference>
<comment type="pathway">
    <text evidence="2">Cofactor biosynthesis; ubiquinone biosynthesis.</text>
</comment>
<dbReference type="EMBL" id="BSSU01000004">
    <property type="protein sequence ID" value="GLX81489.1"/>
    <property type="molecule type" value="Genomic_DNA"/>
</dbReference>
<dbReference type="InterPro" id="IPR051205">
    <property type="entry name" value="UbiH/COQ6_monooxygenase"/>
</dbReference>
<dbReference type="NCBIfam" id="TIGR01988">
    <property type="entry name" value="Ubi-OHases"/>
    <property type="match status" value="1"/>
</dbReference>
<dbReference type="NCBIfam" id="NF004356">
    <property type="entry name" value="PRK05732.1"/>
    <property type="match status" value="1"/>
</dbReference>
<dbReference type="RefSeq" id="WP_284206823.1">
    <property type="nucleotide sequence ID" value="NZ_BSSU01000004.1"/>
</dbReference>
<comment type="caution">
    <text evidence="9">The sequence shown here is derived from an EMBL/GenBank/DDBJ whole genome shotgun (WGS) entry which is preliminary data.</text>
</comment>
<evidence type="ECO:0000256" key="2">
    <source>
        <dbReference type="ARBA" id="ARBA00004749"/>
    </source>
</evidence>
<dbReference type="SUPFAM" id="SSF51905">
    <property type="entry name" value="FAD/NAD(P)-binding domain"/>
    <property type="match status" value="1"/>
</dbReference>
<proteinExistence type="inferred from homology"/>
<sequence>MTAINTKFDIVISGGGLSGALTALSLSLLNRGNKAPLSIAIVENAPINQNPSLNFDDRVLALSHQSVSYLADLGVWQHMRQAATGIETIHISDQGYYGKARVYAKDHHVSALGVVIEMALIGKAIYQCLENVKNITWYCPNTIASVDYHADSVDLELDDEQKLSATLLLGCDGGHSVVRKSAGIDVTTKLYQQSAVIANVSTAVKHNNVAFERFTKSGPLAMLPLSKDRCSLVWTLSPEQAHQVSSLSDDKFKQALYTAFGGWLGDITHVGERAVFPLNLIQANEQVYHRTILIGNASHTIHPIAGQGFNLGLRDTRDLAKVLQQALDDDQDIGGLNLLQHYQMMRKQDHQQVIGLTDSLVTLFSNDLPPLVIGRNIGLKALNYLACIKHPFVAKTMGY</sequence>
<evidence type="ECO:0000256" key="4">
    <source>
        <dbReference type="ARBA" id="ARBA00022630"/>
    </source>
</evidence>
<dbReference type="PANTHER" id="PTHR43876:SF8">
    <property type="entry name" value="2-OCTAPRENYL-6-METHOXYPHENOL HYDROXYLASE"/>
    <property type="match status" value="1"/>
</dbReference>
<dbReference type="Pfam" id="PF01494">
    <property type="entry name" value="FAD_binding_3"/>
    <property type="match status" value="1"/>
</dbReference>
<dbReference type="InterPro" id="IPR011295">
    <property type="entry name" value="UbiH"/>
</dbReference>
<keyword evidence="7" id="KW-0503">Monooxygenase</keyword>
<keyword evidence="10" id="KW-1185">Reference proteome</keyword>
<evidence type="ECO:0000256" key="6">
    <source>
        <dbReference type="ARBA" id="ARBA00023002"/>
    </source>
</evidence>
<dbReference type="PROSITE" id="PS01304">
    <property type="entry name" value="UBIH"/>
    <property type="match status" value="1"/>
</dbReference>